<dbReference type="EMBL" id="VVIM01000001">
    <property type="protein sequence ID" value="KAB0804252.1"/>
    <property type="molecule type" value="Genomic_DNA"/>
</dbReference>
<proteinExistence type="predicted"/>
<comment type="caution">
    <text evidence="1">The sequence shown here is derived from an EMBL/GenBank/DDBJ whole genome shotgun (WGS) entry which is preliminary data.</text>
</comment>
<feature type="non-terminal residue" evidence="1">
    <location>
        <position position="1"/>
    </location>
</feature>
<reference evidence="1 2" key="1">
    <citation type="journal article" date="2018" name="Elife">
        <title>Firefly genomes illuminate parallel origins of bioluminescence in beetles.</title>
        <authorList>
            <person name="Fallon T.R."/>
            <person name="Lower S.E."/>
            <person name="Chang C.H."/>
            <person name="Bessho-Uehara M."/>
            <person name="Martin G.J."/>
            <person name="Bewick A.J."/>
            <person name="Behringer M."/>
            <person name="Debat H.J."/>
            <person name="Wong I."/>
            <person name="Day J.C."/>
            <person name="Suvorov A."/>
            <person name="Silva C.J."/>
            <person name="Stanger-Hall K.F."/>
            <person name="Hall D.W."/>
            <person name="Schmitz R.J."/>
            <person name="Nelson D.R."/>
            <person name="Lewis S.M."/>
            <person name="Shigenobu S."/>
            <person name="Bybee S.M."/>
            <person name="Larracuente A.M."/>
            <person name="Oba Y."/>
            <person name="Weng J.K."/>
        </authorList>
    </citation>
    <scope>NUCLEOTIDE SEQUENCE [LARGE SCALE GENOMIC DNA]</scope>
    <source>
        <strain evidence="1">1611_PpyrPB1</strain>
        <tissue evidence="1">Whole body</tissue>
    </source>
</reference>
<dbReference type="AlphaFoldDB" id="A0A5N4B3T2"/>
<sequence>INYNYRAQFVGLGPQGELYGSIKGAAFFIDVEIDVTKLQARIIKHDLENLG</sequence>
<protein>
    <submittedName>
        <fullName evidence="1">Uncharacterized protein</fullName>
    </submittedName>
</protein>
<gene>
    <name evidence="1" type="ORF">PPYR_01222</name>
</gene>
<feature type="non-terminal residue" evidence="1">
    <location>
        <position position="51"/>
    </location>
</feature>
<evidence type="ECO:0000313" key="2">
    <source>
        <dbReference type="Proteomes" id="UP000327044"/>
    </source>
</evidence>
<name>A0A5N4B3T2_PHOPY</name>
<organism evidence="1 2">
    <name type="scientific">Photinus pyralis</name>
    <name type="common">Common eastern firefly</name>
    <name type="synonym">Lampyris pyralis</name>
    <dbReference type="NCBI Taxonomy" id="7054"/>
    <lineage>
        <taxon>Eukaryota</taxon>
        <taxon>Metazoa</taxon>
        <taxon>Ecdysozoa</taxon>
        <taxon>Arthropoda</taxon>
        <taxon>Hexapoda</taxon>
        <taxon>Insecta</taxon>
        <taxon>Pterygota</taxon>
        <taxon>Neoptera</taxon>
        <taxon>Endopterygota</taxon>
        <taxon>Coleoptera</taxon>
        <taxon>Polyphaga</taxon>
        <taxon>Elateriformia</taxon>
        <taxon>Elateroidea</taxon>
        <taxon>Lampyridae</taxon>
        <taxon>Lampyrinae</taxon>
        <taxon>Photinus</taxon>
    </lineage>
</organism>
<dbReference type="Proteomes" id="UP000327044">
    <property type="component" value="Unassembled WGS sequence"/>
</dbReference>
<dbReference type="InParanoid" id="A0A5N4B3T2"/>
<keyword evidence="2" id="KW-1185">Reference proteome</keyword>
<evidence type="ECO:0000313" key="1">
    <source>
        <dbReference type="EMBL" id="KAB0804252.1"/>
    </source>
</evidence>
<accession>A0A5N4B3T2</accession>